<dbReference type="AlphaFoldDB" id="W6MQD3"/>
<evidence type="ECO:0000313" key="1">
    <source>
        <dbReference type="EMBL" id="CDK24100.1"/>
    </source>
</evidence>
<organism evidence="1 2">
    <name type="scientific">Kuraishia capsulata CBS 1993</name>
    <dbReference type="NCBI Taxonomy" id="1382522"/>
    <lineage>
        <taxon>Eukaryota</taxon>
        <taxon>Fungi</taxon>
        <taxon>Dikarya</taxon>
        <taxon>Ascomycota</taxon>
        <taxon>Saccharomycotina</taxon>
        <taxon>Pichiomycetes</taxon>
        <taxon>Pichiales</taxon>
        <taxon>Pichiaceae</taxon>
        <taxon>Kuraishia</taxon>
    </lineage>
</organism>
<sequence>MGKDSGALCLDNRVRNVMDYSITPISKLLDDLVENLTGLTLVVFFEEPKLDSRRELKTIKQIRNAAQLQVVIFDINQNGLAAFINYITHVVALEKFTSITIYGLYGYLDSAPFKSLSHLRWRLHTASKVLTLTLAEPSEIDSKFMTYNEFMNQSCS</sequence>
<reference evidence="1" key="2">
    <citation type="submission" date="2014-02" db="EMBL/GenBank/DDBJ databases">
        <title>Complete DNA sequence of /Kuraishia capsulata/ illustrates novel genomic features among budding yeasts (/Saccharomycotina/).</title>
        <authorList>
            <person name="Morales L."/>
            <person name="Noel B."/>
            <person name="Porcel B."/>
            <person name="Marcet-Houben M."/>
            <person name="Hullo M-F."/>
            <person name="Sacerdot C."/>
            <person name="Tekaia F."/>
            <person name="Leh-Louis V."/>
            <person name="Despons L."/>
            <person name="Khanna V."/>
            <person name="Aury J-M."/>
            <person name="Barbe V."/>
            <person name="Couloux A."/>
            <person name="Labadie K."/>
            <person name="Pelletier E."/>
            <person name="Souciet J-L."/>
            <person name="Boekhout T."/>
            <person name="Gabaldon T."/>
            <person name="Wincker P."/>
            <person name="Dujon B."/>
        </authorList>
    </citation>
    <scope>NUCLEOTIDE SEQUENCE</scope>
    <source>
        <strain evidence="1">CBS 1993</strain>
    </source>
</reference>
<dbReference type="GeneID" id="34517506"/>
<reference evidence="1" key="1">
    <citation type="submission" date="2013-12" db="EMBL/GenBank/DDBJ databases">
        <authorList>
            <person name="Genoscope - CEA"/>
        </authorList>
    </citation>
    <scope>NUCLEOTIDE SEQUENCE</scope>
    <source>
        <strain evidence="1">CBS 1993</strain>
    </source>
</reference>
<dbReference type="EMBL" id="HG793125">
    <property type="protein sequence ID" value="CDK24100.1"/>
    <property type="molecule type" value="Genomic_DNA"/>
</dbReference>
<name>W6MQD3_9ASCO</name>
<evidence type="ECO:0000313" key="2">
    <source>
        <dbReference type="Proteomes" id="UP000019384"/>
    </source>
</evidence>
<keyword evidence="2" id="KW-1185">Reference proteome</keyword>
<dbReference type="RefSeq" id="XP_022456118.1">
    <property type="nucleotide sequence ID" value="XM_022604561.1"/>
</dbReference>
<proteinExistence type="predicted"/>
<dbReference type="HOGENOM" id="CLU_1686889_0_0_1"/>
<protein>
    <submittedName>
        <fullName evidence="1">Uncharacterized protein</fullName>
    </submittedName>
</protein>
<gene>
    <name evidence="1" type="ORF">KUCA_T00000060001</name>
</gene>
<accession>W6MQD3</accession>
<dbReference type="Proteomes" id="UP000019384">
    <property type="component" value="Unassembled WGS sequence"/>
</dbReference>